<sequence>MPSRRPRKTESGVRSSWAISANSWRRSLSFCSRAAVISLKCSTRAERSSLPFFMVMRVERSPFETFSAAAITSAIGFTTRRVSKIPMTTARMARKIATSATGYNAAMERRKGCGRSRRSRTTQPTTFPFTSIVLVG</sequence>
<gene>
    <name evidence="1" type="ORF">SDC9_79070</name>
</gene>
<organism evidence="1">
    <name type="scientific">bioreactor metagenome</name>
    <dbReference type="NCBI Taxonomy" id="1076179"/>
    <lineage>
        <taxon>unclassified sequences</taxon>
        <taxon>metagenomes</taxon>
        <taxon>ecological metagenomes</taxon>
    </lineage>
</organism>
<dbReference type="EMBL" id="VSSQ01006381">
    <property type="protein sequence ID" value="MPM32507.1"/>
    <property type="molecule type" value="Genomic_DNA"/>
</dbReference>
<evidence type="ECO:0000313" key="1">
    <source>
        <dbReference type="EMBL" id="MPM32507.1"/>
    </source>
</evidence>
<accession>A0A644YVX3</accession>
<comment type="caution">
    <text evidence="1">The sequence shown here is derived from an EMBL/GenBank/DDBJ whole genome shotgun (WGS) entry which is preliminary data.</text>
</comment>
<name>A0A644YVX3_9ZZZZ</name>
<protein>
    <submittedName>
        <fullName evidence="1">Uncharacterized protein</fullName>
    </submittedName>
</protein>
<dbReference type="AlphaFoldDB" id="A0A644YVX3"/>
<reference evidence="1" key="1">
    <citation type="submission" date="2019-08" db="EMBL/GenBank/DDBJ databases">
        <authorList>
            <person name="Kucharzyk K."/>
            <person name="Murdoch R.W."/>
            <person name="Higgins S."/>
            <person name="Loffler F."/>
        </authorList>
    </citation>
    <scope>NUCLEOTIDE SEQUENCE</scope>
</reference>
<proteinExistence type="predicted"/>